<proteinExistence type="predicted"/>
<dbReference type="AlphaFoldDB" id="A0A0P8XFP7"/>
<feature type="chain" id="PRO_5006153935" evidence="2">
    <location>
        <begin position="42"/>
        <end position="151"/>
    </location>
</feature>
<evidence type="ECO:0000313" key="3">
    <source>
        <dbReference type="EMBL" id="KPU73431.1"/>
    </source>
</evidence>
<dbReference type="Proteomes" id="UP000007801">
    <property type="component" value="Unassembled WGS sequence"/>
</dbReference>
<reference evidence="3 4" key="1">
    <citation type="journal article" date="2007" name="Nature">
        <title>Evolution of genes and genomes on the Drosophila phylogeny.</title>
        <authorList>
            <consortium name="Drosophila 12 Genomes Consortium"/>
            <person name="Clark A.G."/>
            <person name="Eisen M.B."/>
            <person name="Smith D.R."/>
            <person name="Bergman C.M."/>
            <person name="Oliver B."/>
            <person name="Markow T.A."/>
            <person name="Kaufman T.C."/>
            <person name="Kellis M."/>
            <person name="Gelbart W."/>
            <person name="Iyer V.N."/>
            <person name="Pollard D.A."/>
            <person name="Sackton T.B."/>
            <person name="Larracuente A.M."/>
            <person name="Singh N.D."/>
            <person name="Abad J.P."/>
            <person name="Abt D.N."/>
            <person name="Adryan B."/>
            <person name="Aguade M."/>
            <person name="Akashi H."/>
            <person name="Anderson W.W."/>
            <person name="Aquadro C.F."/>
            <person name="Ardell D.H."/>
            <person name="Arguello R."/>
            <person name="Artieri C.G."/>
            <person name="Barbash D.A."/>
            <person name="Barker D."/>
            <person name="Barsanti P."/>
            <person name="Batterham P."/>
            <person name="Batzoglou S."/>
            <person name="Begun D."/>
            <person name="Bhutkar A."/>
            <person name="Blanco E."/>
            <person name="Bosak S.A."/>
            <person name="Bradley R.K."/>
            <person name="Brand A.D."/>
            <person name="Brent M.R."/>
            <person name="Brooks A.N."/>
            <person name="Brown R.H."/>
            <person name="Butlin R.K."/>
            <person name="Caggese C."/>
            <person name="Calvi B.R."/>
            <person name="Bernardo de Carvalho A."/>
            <person name="Caspi A."/>
            <person name="Castrezana S."/>
            <person name="Celniker S.E."/>
            <person name="Chang J.L."/>
            <person name="Chapple C."/>
            <person name="Chatterji S."/>
            <person name="Chinwalla A."/>
            <person name="Civetta A."/>
            <person name="Clifton S.W."/>
            <person name="Comeron J.M."/>
            <person name="Costello J.C."/>
            <person name="Coyne J.A."/>
            <person name="Daub J."/>
            <person name="David R.G."/>
            <person name="Delcher A.L."/>
            <person name="Delehaunty K."/>
            <person name="Do C.B."/>
            <person name="Ebling H."/>
            <person name="Edwards K."/>
            <person name="Eickbush T."/>
            <person name="Evans J.D."/>
            <person name="Filipski A."/>
            <person name="Findeiss S."/>
            <person name="Freyhult E."/>
            <person name="Fulton L."/>
            <person name="Fulton R."/>
            <person name="Garcia A.C."/>
            <person name="Gardiner A."/>
            <person name="Garfield D.A."/>
            <person name="Garvin B.E."/>
            <person name="Gibson G."/>
            <person name="Gilbert D."/>
            <person name="Gnerre S."/>
            <person name="Godfrey J."/>
            <person name="Good R."/>
            <person name="Gotea V."/>
            <person name="Gravely B."/>
            <person name="Greenberg A.J."/>
            <person name="Griffiths-Jones S."/>
            <person name="Gross S."/>
            <person name="Guigo R."/>
            <person name="Gustafson E.A."/>
            <person name="Haerty W."/>
            <person name="Hahn M.W."/>
            <person name="Halligan D.L."/>
            <person name="Halpern A.L."/>
            <person name="Halter G.M."/>
            <person name="Han M.V."/>
            <person name="Heger A."/>
            <person name="Hillier L."/>
            <person name="Hinrichs A.S."/>
            <person name="Holmes I."/>
            <person name="Hoskins R.A."/>
            <person name="Hubisz M.J."/>
            <person name="Hultmark D."/>
            <person name="Huntley M.A."/>
            <person name="Jaffe D.B."/>
            <person name="Jagadeeshan S."/>
            <person name="Jeck W.R."/>
            <person name="Johnson J."/>
            <person name="Jones C.D."/>
            <person name="Jordan W.C."/>
            <person name="Karpen G.H."/>
            <person name="Kataoka E."/>
            <person name="Keightley P.D."/>
            <person name="Kheradpour P."/>
            <person name="Kirkness E.F."/>
            <person name="Koerich L.B."/>
            <person name="Kristiansen K."/>
            <person name="Kudrna D."/>
            <person name="Kulathinal R.J."/>
            <person name="Kumar S."/>
            <person name="Kwok R."/>
            <person name="Lander E."/>
            <person name="Langley C.H."/>
            <person name="Lapoint R."/>
            <person name="Lazzaro B.P."/>
            <person name="Lee S.J."/>
            <person name="Levesque L."/>
            <person name="Li R."/>
            <person name="Lin C.F."/>
            <person name="Lin M.F."/>
            <person name="Lindblad-Toh K."/>
            <person name="Llopart A."/>
            <person name="Long M."/>
            <person name="Low L."/>
            <person name="Lozovsky E."/>
            <person name="Lu J."/>
            <person name="Luo M."/>
            <person name="Machado C.A."/>
            <person name="Makalowski W."/>
            <person name="Marzo M."/>
            <person name="Matsuda M."/>
            <person name="Matzkin L."/>
            <person name="McAllister B."/>
            <person name="McBride C.S."/>
            <person name="McKernan B."/>
            <person name="McKernan K."/>
            <person name="Mendez-Lago M."/>
            <person name="Minx P."/>
            <person name="Mollenhauer M.U."/>
            <person name="Montooth K."/>
            <person name="Mount S.M."/>
            <person name="Mu X."/>
            <person name="Myers E."/>
            <person name="Negre B."/>
            <person name="Newfeld S."/>
            <person name="Nielsen R."/>
            <person name="Noor M.A."/>
            <person name="O'Grady P."/>
            <person name="Pachter L."/>
            <person name="Papaceit M."/>
            <person name="Parisi M.J."/>
            <person name="Parisi M."/>
            <person name="Parts L."/>
            <person name="Pedersen J.S."/>
            <person name="Pesole G."/>
            <person name="Phillippy A.M."/>
            <person name="Ponting C.P."/>
            <person name="Pop M."/>
            <person name="Porcelli D."/>
            <person name="Powell J.R."/>
            <person name="Prohaska S."/>
            <person name="Pruitt K."/>
            <person name="Puig M."/>
            <person name="Quesneville H."/>
            <person name="Ram K.R."/>
            <person name="Rand D."/>
            <person name="Rasmussen M.D."/>
            <person name="Reed L.K."/>
            <person name="Reenan R."/>
            <person name="Reily A."/>
            <person name="Remington K.A."/>
            <person name="Rieger T.T."/>
            <person name="Ritchie M.G."/>
            <person name="Robin C."/>
            <person name="Rogers Y.H."/>
            <person name="Rohde C."/>
            <person name="Rozas J."/>
            <person name="Rubenfield M.J."/>
            <person name="Ruiz A."/>
            <person name="Russo S."/>
            <person name="Salzberg S.L."/>
            <person name="Sanchez-Gracia A."/>
            <person name="Saranga D.J."/>
            <person name="Sato H."/>
            <person name="Schaeffer S.W."/>
            <person name="Schatz M.C."/>
            <person name="Schlenke T."/>
            <person name="Schwartz R."/>
            <person name="Segarra C."/>
            <person name="Singh R.S."/>
            <person name="Sirot L."/>
            <person name="Sirota M."/>
            <person name="Sisneros N.B."/>
            <person name="Smith C.D."/>
            <person name="Smith T.F."/>
            <person name="Spieth J."/>
            <person name="Stage D.E."/>
            <person name="Stark A."/>
            <person name="Stephan W."/>
            <person name="Strausberg R.L."/>
            <person name="Strempel S."/>
            <person name="Sturgill D."/>
            <person name="Sutton G."/>
            <person name="Sutton G.G."/>
            <person name="Tao W."/>
            <person name="Teichmann S."/>
            <person name="Tobari Y.N."/>
            <person name="Tomimura Y."/>
            <person name="Tsolas J.M."/>
            <person name="Valente V.L."/>
            <person name="Venter E."/>
            <person name="Venter J.C."/>
            <person name="Vicario S."/>
            <person name="Vieira F.G."/>
            <person name="Vilella A.J."/>
            <person name="Villasante A."/>
            <person name="Walenz B."/>
            <person name="Wang J."/>
            <person name="Wasserman M."/>
            <person name="Watts T."/>
            <person name="Wilson D."/>
            <person name="Wilson R.K."/>
            <person name="Wing R.A."/>
            <person name="Wolfner M.F."/>
            <person name="Wong A."/>
            <person name="Wong G.K."/>
            <person name="Wu C.I."/>
            <person name="Wu G."/>
            <person name="Yamamoto D."/>
            <person name="Yang H.P."/>
            <person name="Yang S.P."/>
            <person name="Yorke J.A."/>
            <person name="Yoshida K."/>
            <person name="Zdobnov E."/>
            <person name="Zhang P."/>
            <person name="Zhang Y."/>
            <person name="Zimin A.V."/>
            <person name="Baldwin J."/>
            <person name="Abdouelleil A."/>
            <person name="Abdulkadir J."/>
            <person name="Abebe A."/>
            <person name="Abera B."/>
            <person name="Abreu J."/>
            <person name="Acer S.C."/>
            <person name="Aftuck L."/>
            <person name="Alexander A."/>
            <person name="An P."/>
            <person name="Anderson E."/>
            <person name="Anderson S."/>
            <person name="Arachi H."/>
            <person name="Azer M."/>
            <person name="Bachantsang P."/>
            <person name="Barry A."/>
            <person name="Bayul T."/>
            <person name="Berlin A."/>
            <person name="Bessette D."/>
            <person name="Bloom T."/>
            <person name="Blye J."/>
            <person name="Boguslavskiy L."/>
            <person name="Bonnet C."/>
            <person name="Boukhgalter B."/>
            <person name="Bourzgui I."/>
            <person name="Brown A."/>
            <person name="Cahill P."/>
            <person name="Channer S."/>
            <person name="Cheshatsang Y."/>
            <person name="Chuda L."/>
            <person name="Citroen M."/>
            <person name="Collymore A."/>
            <person name="Cooke P."/>
            <person name="Costello M."/>
            <person name="D'Aco K."/>
            <person name="Daza R."/>
            <person name="De Haan G."/>
            <person name="DeGray S."/>
            <person name="DeMaso C."/>
            <person name="Dhargay N."/>
            <person name="Dooley K."/>
            <person name="Dooley E."/>
            <person name="Doricent M."/>
            <person name="Dorje P."/>
            <person name="Dorjee K."/>
            <person name="Dupes A."/>
            <person name="Elong R."/>
            <person name="Falk J."/>
            <person name="Farina A."/>
            <person name="Faro S."/>
            <person name="Ferguson D."/>
            <person name="Fisher S."/>
            <person name="Foley C.D."/>
            <person name="Franke A."/>
            <person name="Friedrich D."/>
            <person name="Gadbois L."/>
            <person name="Gearin G."/>
            <person name="Gearin C.R."/>
            <person name="Giannoukos G."/>
            <person name="Goode T."/>
            <person name="Graham J."/>
            <person name="Grandbois E."/>
            <person name="Grewal S."/>
            <person name="Gyaltsen K."/>
            <person name="Hafez N."/>
            <person name="Hagos B."/>
            <person name="Hall J."/>
            <person name="Henson C."/>
            <person name="Hollinger A."/>
            <person name="Honan T."/>
            <person name="Huard M.D."/>
            <person name="Hughes L."/>
            <person name="Hurhula B."/>
            <person name="Husby M.E."/>
            <person name="Kamat A."/>
            <person name="Kanga B."/>
            <person name="Kashin S."/>
            <person name="Khazanovich D."/>
            <person name="Kisner P."/>
            <person name="Lance K."/>
            <person name="Lara M."/>
            <person name="Lee W."/>
            <person name="Lennon N."/>
            <person name="Letendre F."/>
            <person name="LeVine R."/>
            <person name="Lipovsky A."/>
            <person name="Liu X."/>
            <person name="Liu J."/>
            <person name="Liu S."/>
            <person name="Lokyitsang T."/>
            <person name="Lokyitsang Y."/>
            <person name="Lubonja R."/>
            <person name="Lui A."/>
            <person name="MacDonald P."/>
            <person name="Magnisalis V."/>
            <person name="Maru K."/>
            <person name="Matthews C."/>
            <person name="McCusker W."/>
            <person name="McDonough S."/>
            <person name="Mehta T."/>
            <person name="Meldrim J."/>
            <person name="Meneus L."/>
            <person name="Mihai O."/>
            <person name="Mihalev A."/>
            <person name="Mihova T."/>
            <person name="Mittelman R."/>
            <person name="Mlenga V."/>
            <person name="Montmayeur A."/>
            <person name="Mulrain L."/>
            <person name="Navidi A."/>
            <person name="Naylor J."/>
            <person name="Negash T."/>
            <person name="Nguyen T."/>
            <person name="Nguyen N."/>
            <person name="Nicol R."/>
            <person name="Norbu C."/>
            <person name="Norbu N."/>
            <person name="Novod N."/>
            <person name="O'Neill B."/>
            <person name="Osman S."/>
            <person name="Markiewicz E."/>
            <person name="Oyono O.L."/>
            <person name="Patti C."/>
            <person name="Phunkhang P."/>
            <person name="Pierre F."/>
            <person name="Priest M."/>
            <person name="Raghuraman S."/>
            <person name="Rege F."/>
            <person name="Reyes R."/>
            <person name="Rise C."/>
            <person name="Rogov P."/>
            <person name="Ross K."/>
            <person name="Ryan E."/>
            <person name="Settipalli S."/>
            <person name="Shea T."/>
            <person name="Sherpa N."/>
            <person name="Shi L."/>
            <person name="Shih D."/>
            <person name="Sparrow T."/>
            <person name="Spaulding J."/>
            <person name="Stalker J."/>
            <person name="Stange-Thomann N."/>
            <person name="Stavropoulos S."/>
            <person name="Stone C."/>
            <person name="Strader C."/>
            <person name="Tesfaye S."/>
            <person name="Thomson T."/>
            <person name="Thoulutsang Y."/>
            <person name="Thoulutsang D."/>
            <person name="Topham K."/>
            <person name="Topping I."/>
            <person name="Tsamla T."/>
            <person name="Vassiliev H."/>
            <person name="Vo A."/>
            <person name="Wangchuk T."/>
            <person name="Wangdi T."/>
            <person name="Weiand M."/>
            <person name="Wilkinson J."/>
            <person name="Wilson A."/>
            <person name="Yadav S."/>
            <person name="Young G."/>
            <person name="Yu Q."/>
            <person name="Zembek L."/>
            <person name="Zhong D."/>
            <person name="Zimmer A."/>
            <person name="Zwirko Z."/>
            <person name="Jaffe D.B."/>
            <person name="Alvarez P."/>
            <person name="Brockman W."/>
            <person name="Butler J."/>
            <person name="Chin C."/>
            <person name="Gnerre S."/>
            <person name="Grabherr M."/>
            <person name="Kleber M."/>
            <person name="Mauceli E."/>
            <person name="MacCallum I."/>
        </authorList>
    </citation>
    <scope>NUCLEOTIDE SEQUENCE [LARGE SCALE GENOMIC DNA]</scope>
    <source>
        <strain evidence="4">Tucson 14024-0371.13</strain>
    </source>
</reference>
<organism evidence="3 4">
    <name type="scientific">Drosophila ananassae</name>
    <name type="common">Fruit fly</name>
    <dbReference type="NCBI Taxonomy" id="7217"/>
    <lineage>
        <taxon>Eukaryota</taxon>
        <taxon>Metazoa</taxon>
        <taxon>Ecdysozoa</taxon>
        <taxon>Arthropoda</taxon>
        <taxon>Hexapoda</taxon>
        <taxon>Insecta</taxon>
        <taxon>Pterygota</taxon>
        <taxon>Neoptera</taxon>
        <taxon>Endopterygota</taxon>
        <taxon>Diptera</taxon>
        <taxon>Brachycera</taxon>
        <taxon>Muscomorpha</taxon>
        <taxon>Ephydroidea</taxon>
        <taxon>Drosophilidae</taxon>
        <taxon>Drosophila</taxon>
        <taxon>Sophophora</taxon>
    </lineage>
</organism>
<name>A0A0P8XFP7_DROAN</name>
<feature type="compositionally biased region" description="Low complexity" evidence="1">
    <location>
        <begin position="141"/>
        <end position="151"/>
    </location>
</feature>
<evidence type="ECO:0000256" key="2">
    <source>
        <dbReference type="SAM" id="SignalP"/>
    </source>
</evidence>
<sequence>MGSVGPGVPYAPVAATRATKSCKWQQLLLLLLLLLLDSSKNNDLALDLATWLSASPFVYASSNSLVFGSGSMTFSLDLNRDSPHLPLVAATLAHCATRHQSSPQFRDGPGAPPWPIVLGNQSMDSRRSTRTVENKKKKTTSRMMTTRTTST</sequence>
<feature type="compositionally biased region" description="Basic and acidic residues" evidence="1">
    <location>
        <begin position="124"/>
        <end position="134"/>
    </location>
</feature>
<feature type="region of interest" description="Disordered" evidence="1">
    <location>
        <begin position="121"/>
        <end position="151"/>
    </location>
</feature>
<keyword evidence="4" id="KW-1185">Reference proteome</keyword>
<accession>A0A0P8XFP7</accession>
<feature type="signal peptide" evidence="2">
    <location>
        <begin position="1"/>
        <end position="41"/>
    </location>
</feature>
<dbReference type="EMBL" id="CH902620">
    <property type="protein sequence ID" value="KPU73431.1"/>
    <property type="molecule type" value="Genomic_DNA"/>
</dbReference>
<keyword evidence="2" id="KW-0732">Signal</keyword>
<gene>
    <name evidence="3" type="primary">Dana\GF27670</name>
    <name evidence="3" type="ORF">GF27670</name>
</gene>
<evidence type="ECO:0000256" key="1">
    <source>
        <dbReference type="SAM" id="MobiDB-lite"/>
    </source>
</evidence>
<evidence type="ECO:0000313" key="4">
    <source>
        <dbReference type="Proteomes" id="UP000007801"/>
    </source>
</evidence>
<protein>
    <submittedName>
        <fullName evidence="3">Uncharacterized protein</fullName>
    </submittedName>
</protein>
<dbReference type="InParanoid" id="A0A0P8XFP7"/>